<reference evidence="1 2" key="1">
    <citation type="submission" date="2021-06" db="EMBL/GenBank/DDBJ databases">
        <authorList>
            <person name="Sun Q."/>
            <person name="Li D."/>
        </authorList>
    </citation>
    <scope>NUCLEOTIDE SEQUENCE [LARGE SCALE GENOMIC DNA]</scope>
    <source>
        <strain evidence="1 2">MSJ-40</strain>
    </source>
</reference>
<evidence type="ECO:0000313" key="1">
    <source>
        <dbReference type="EMBL" id="MBU5438439.1"/>
    </source>
</evidence>
<dbReference type="Proteomes" id="UP000749471">
    <property type="component" value="Unassembled WGS sequence"/>
</dbReference>
<dbReference type="RefSeq" id="WP_216519551.1">
    <property type="nucleotide sequence ID" value="NZ_JAHLPM010000008.1"/>
</dbReference>
<evidence type="ECO:0008006" key="3">
    <source>
        <dbReference type="Google" id="ProtNLM"/>
    </source>
</evidence>
<evidence type="ECO:0000313" key="2">
    <source>
        <dbReference type="Proteomes" id="UP000749471"/>
    </source>
</evidence>
<organism evidence="1 2">
    <name type="scientific">Tissierella simiarum</name>
    <dbReference type="NCBI Taxonomy" id="2841534"/>
    <lineage>
        <taxon>Bacteria</taxon>
        <taxon>Bacillati</taxon>
        <taxon>Bacillota</taxon>
        <taxon>Tissierellia</taxon>
        <taxon>Tissierellales</taxon>
        <taxon>Tissierellaceae</taxon>
        <taxon>Tissierella</taxon>
    </lineage>
</organism>
<proteinExistence type="predicted"/>
<dbReference type="EMBL" id="JAHLPM010000008">
    <property type="protein sequence ID" value="MBU5438439.1"/>
    <property type="molecule type" value="Genomic_DNA"/>
</dbReference>
<keyword evidence="2" id="KW-1185">Reference proteome</keyword>
<protein>
    <recommendedName>
        <fullName evidence="3">Glutamate decarboxylase</fullName>
    </recommendedName>
</protein>
<gene>
    <name evidence="1" type="ORF">KQI42_10490</name>
</gene>
<comment type="caution">
    <text evidence="1">The sequence shown here is derived from an EMBL/GenBank/DDBJ whole genome shotgun (WGS) entry which is preliminary data.</text>
</comment>
<accession>A0ABS6E6P5</accession>
<sequence>MWTVVYMATGLESAMEVENRLKSEGFLVKRKFFSKEGEYELYEILAPEFEAQDVQLALLDLGII</sequence>
<name>A0ABS6E6P5_9FIRM</name>